<dbReference type="InterPro" id="IPR007590">
    <property type="entry name" value="Saf4/Yju2"/>
</dbReference>
<proteinExistence type="inferred from homology"/>
<protein>
    <recommendedName>
        <fullName evidence="8">Splicing factor YJU2</fullName>
    </recommendedName>
</protein>
<comment type="similarity">
    <text evidence="8">Belongs to the CWC16 family. YJU2 subfamily.</text>
</comment>
<comment type="subcellular location">
    <subcellularLocation>
        <location evidence="1 8">Nucleus</location>
    </subcellularLocation>
</comment>
<name>A0A109UYP0_9SACH</name>
<keyword evidence="3 8" id="KW-0479">Metal-binding</keyword>
<feature type="region of interest" description="Disordered" evidence="10">
    <location>
        <begin position="222"/>
        <end position="261"/>
    </location>
</feature>
<dbReference type="AlphaFoldDB" id="A0A109UYP0"/>
<dbReference type="GO" id="GO:0000349">
    <property type="term" value="P:generation of catalytic spliceosome for first transesterification step"/>
    <property type="evidence" value="ECO:0007669"/>
    <property type="project" value="UniProtKB-UniRule"/>
</dbReference>
<sequence length="261" mass="30480">MSERKVINKYYPPDYDPQEAEKQVRQLSKKLKTMQKDSVTIRLMTPFSIRCLKCSEYIPKFRKFNGKKEVLPEKYLDTIKIFRLSIKCPRCSSMISFRTDPNRGDYEMEVGGVRNYVREDEKSNIRADETTEETLDRLMKEEEAMSRAEEDNGEDKLQQLELRLAKLQQEQEDDEVVEALQKASYRRMRRAATVDSSSVSIDGPELDDIDQIAEEAFKRKAEEQKLNKNVPESVPSDAKHKPQSNPLGIVSKKKKKFRRKC</sequence>
<evidence type="ECO:0000256" key="4">
    <source>
        <dbReference type="ARBA" id="ARBA00022728"/>
    </source>
</evidence>
<feature type="binding site" evidence="8">
    <location>
        <position position="54"/>
    </location>
    <ligand>
        <name>Zn(2+)</name>
        <dbReference type="ChEBI" id="CHEBI:29105"/>
    </ligand>
</feature>
<feature type="coiled-coil region" evidence="9">
    <location>
        <begin position="131"/>
        <end position="177"/>
    </location>
</feature>
<dbReference type="Pfam" id="PF04502">
    <property type="entry name" value="Saf4_Yju2"/>
    <property type="match status" value="1"/>
</dbReference>
<keyword evidence="5 8" id="KW-0862">Zinc</keyword>
<evidence type="ECO:0000313" key="11">
    <source>
        <dbReference type="EMBL" id="AMD22921.1"/>
    </source>
</evidence>
<dbReference type="GO" id="GO:0071007">
    <property type="term" value="C:U2-type catalytic step 2 spliceosome"/>
    <property type="evidence" value="ECO:0007669"/>
    <property type="project" value="UniProtKB-UniRule"/>
</dbReference>
<dbReference type="OrthoDB" id="674963at2759"/>
<dbReference type="PANTHER" id="PTHR12111:SF1">
    <property type="entry name" value="SPLICING FACTOR YJU2"/>
    <property type="match status" value="1"/>
</dbReference>
<dbReference type="HAMAP" id="MF_03226">
    <property type="entry name" value="YJU2"/>
    <property type="match status" value="1"/>
</dbReference>
<feature type="binding site" evidence="8">
    <location>
        <position position="51"/>
    </location>
    <ligand>
        <name>Zn(2+)</name>
        <dbReference type="ChEBI" id="CHEBI:29105"/>
    </ligand>
</feature>
<keyword evidence="2" id="KW-0507">mRNA processing</keyword>
<keyword evidence="9" id="KW-0175">Coiled coil</keyword>
<evidence type="ECO:0000256" key="1">
    <source>
        <dbReference type="ARBA" id="ARBA00004123"/>
    </source>
</evidence>
<comment type="function">
    <text evidence="8">Part of the spliceosome which catalyzes two sequential transesterification reactions, first the excision of the non-coding intron from pre-mRNA and then the ligation of the coding exons to form the mature mRNA. Plays a role (via N-terminus) in stabilizing the structure of the spliceosome catalytic core and docking of the branch helix into the active site, producing 5'-exon and lariat intron-3'-intermediates. Further stabilizes spliceosome conformation for 3'-splice site docking (via C-terminus) promoting exon ligation.</text>
</comment>
<keyword evidence="6" id="KW-0508">mRNA splicing</keyword>
<dbReference type="GO" id="GO:0071006">
    <property type="term" value="C:U2-type catalytic step 1 spliceosome"/>
    <property type="evidence" value="ECO:0007669"/>
    <property type="project" value="UniProtKB-UniRule"/>
</dbReference>
<evidence type="ECO:0000256" key="9">
    <source>
        <dbReference type="SAM" id="Coils"/>
    </source>
</evidence>
<keyword evidence="7 8" id="KW-0539">Nucleus</keyword>
<evidence type="ECO:0000256" key="2">
    <source>
        <dbReference type="ARBA" id="ARBA00022664"/>
    </source>
</evidence>
<dbReference type="InterPro" id="IPR043701">
    <property type="entry name" value="Yju2"/>
</dbReference>
<evidence type="ECO:0000256" key="8">
    <source>
        <dbReference type="HAMAP-Rule" id="MF_03226"/>
    </source>
</evidence>
<comment type="subunit">
    <text evidence="8">Component of the spliceosome. Present in the activated B complex, the catalytically activated B* complex which catalyzes the branching, the catalytic step 1 C complex catalyzing the exon ligation, and the postcatalytic P complex containing the ligated exons (mRNA) and the excised lariat intron.</text>
</comment>
<dbReference type="Proteomes" id="UP000243052">
    <property type="component" value="Chromosome viii"/>
</dbReference>
<evidence type="ECO:0000256" key="5">
    <source>
        <dbReference type="ARBA" id="ARBA00022833"/>
    </source>
</evidence>
<evidence type="ECO:0000256" key="3">
    <source>
        <dbReference type="ARBA" id="ARBA00022723"/>
    </source>
</evidence>
<dbReference type="GO" id="GO:0046872">
    <property type="term" value="F:metal ion binding"/>
    <property type="evidence" value="ECO:0007669"/>
    <property type="project" value="UniProtKB-KW"/>
</dbReference>
<keyword evidence="4 8" id="KW-0747">Spliceosome</keyword>
<accession>A0A109UYP0</accession>
<dbReference type="RefSeq" id="XP_017989917.1">
    <property type="nucleotide sequence ID" value="XM_018134428.1"/>
</dbReference>
<dbReference type="PANTHER" id="PTHR12111">
    <property type="entry name" value="SPLICING FACTOR YJU2"/>
    <property type="match status" value="1"/>
</dbReference>
<reference evidence="11 12" key="1">
    <citation type="submission" date="2016-01" db="EMBL/GenBank/DDBJ databases">
        <title>Genome sequence of the yeast Holleya sinecauda.</title>
        <authorList>
            <person name="Dietrich F.S."/>
        </authorList>
    </citation>
    <scope>NUCLEOTIDE SEQUENCE [LARGE SCALE GENOMIC DNA]</scope>
    <source>
        <strain evidence="11 12">ATCC 58844</strain>
    </source>
</reference>
<evidence type="ECO:0000256" key="10">
    <source>
        <dbReference type="SAM" id="MobiDB-lite"/>
    </source>
</evidence>
<evidence type="ECO:0000256" key="7">
    <source>
        <dbReference type="ARBA" id="ARBA00023242"/>
    </source>
</evidence>
<evidence type="ECO:0000256" key="6">
    <source>
        <dbReference type="ARBA" id="ARBA00023187"/>
    </source>
</evidence>
<gene>
    <name evidence="8" type="primary">YJU2</name>
    <name evidence="11" type="ORF">AW171_hschr84984</name>
</gene>
<feature type="compositionally biased region" description="Basic residues" evidence="10">
    <location>
        <begin position="251"/>
        <end position="261"/>
    </location>
</feature>
<feature type="binding site" evidence="8">
    <location>
        <position position="91"/>
    </location>
    <ligand>
        <name>Zn(2+)</name>
        <dbReference type="ChEBI" id="CHEBI:29105"/>
    </ligand>
</feature>
<organism evidence="11 12">
    <name type="scientific">Eremothecium sinecaudum</name>
    <dbReference type="NCBI Taxonomy" id="45286"/>
    <lineage>
        <taxon>Eukaryota</taxon>
        <taxon>Fungi</taxon>
        <taxon>Dikarya</taxon>
        <taxon>Ascomycota</taxon>
        <taxon>Saccharomycotina</taxon>
        <taxon>Saccharomycetes</taxon>
        <taxon>Saccharomycetales</taxon>
        <taxon>Saccharomycetaceae</taxon>
        <taxon>Eremothecium</taxon>
    </lineage>
</organism>
<evidence type="ECO:0000313" key="12">
    <source>
        <dbReference type="Proteomes" id="UP000243052"/>
    </source>
</evidence>
<keyword evidence="12" id="KW-1185">Reference proteome</keyword>
<dbReference type="STRING" id="45286.A0A109UYP0"/>
<dbReference type="GO" id="GO:0000350">
    <property type="term" value="P:generation of catalytic spliceosome for second transesterification step"/>
    <property type="evidence" value="ECO:0007669"/>
    <property type="project" value="UniProtKB-UniRule"/>
</dbReference>
<feature type="binding site" evidence="8">
    <location>
        <position position="88"/>
    </location>
    <ligand>
        <name>Zn(2+)</name>
        <dbReference type="ChEBI" id="CHEBI:29105"/>
    </ligand>
</feature>
<dbReference type="GeneID" id="28726290"/>
<dbReference type="EMBL" id="CP014248">
    <property type="protein sequence ID" value="AMD22921.1"/>
    <property type="molecule type" value="Genomic_DNA"/>
</dbReference>